<accession>A0A0C9TRT7</accession>
<evidence type="ECO:0000313" key="3">
    <source>
        <dbReference type="Proteomes" id="UP000054279"/>
    </source>
</evidence>
<feature type="compositionally biased region" description="Polar residues" evidence="1">
    <location>
        <begin position="245"/>
        <end position="266"/>
    </location>
</feature>
<evidence type="ECO:0000256" key="1">
    <source>
        <dbReference type="SAM" id="MobiDB-lite"/>
    </source>
</evidence>
<dbReference type="Proteomes" id="UP000054279">
    <property type="component" value="Unassembled WGS sequence"/>
</dbReference>
<feature type="compositionally biased region" description="Basic and acidic residues" evidence="1">
    <location>
        <begin position="233"/>
        <end position="244"/>
    </location>
</feature>
<dbReference type="EMBL" id="KN837220">
    <property type="protein sequence ID" value="KIJ32873.1"/>
    <property type="molecule type" value="Genomic_DNA"/>
</dbReference>
<feature type="region of interest" description="Disordered" evidence="1">
    <location>
        <begin position="192"/>
        <end position="270"/>
    </location>
</feature>
<dbReference type="OrthoDB" id="3258371at2759"/>
<feature type="compositionally biased region" description="Polar residues" evidence="1">
    <location>
        <begin position="359"/>
        <end position="370"/>
    </location>
</feature>
<keyword evidence="3" id="KW-1185">Reference proteome</keyword>
<name>A0A0C9TRT7_SPHS4</name>
<sequence length="386" mass="41574">MSNSIVFGNFTVTAGEIVKSPKAQYAVYQTTLHMEDDTSGIPALIRVFAPVGYDTLQDDTTVFLYGKVIASTKGPFQIESLNMFPYPGRPDDATHGLVPPFTPRLSILGHVSGPLEVTYEGHQEFKLMSSAWVRDKIQATSFMGRFDNTPRWKKVPNLKDGTAICIMGPVVTRHGTTDIALIRIEDVVFNPGSRPEGLSIPGDKSGTQTIIRNRPSATSGWAQETNGSSSTRNQKENGVEKGSKNETQQLKASGGQHSETSRTSLKPVSLANRAEDCEVTSSEIQGALGNYNQTSEGAISKANDVADAEGSHVIGVESELKVPAKRGRKPGPKKSPVDQGTIDSRQSKRTRARKGAESPSPSLLEQSGNNAEIDGIPSRMDITMTA</sequence>
<evidence type="ECO:0000313" key="2">
    <source>
        <dbReference type="EMBL" id="KIJ32873.1"/>
    </source>
</evidence>
<organism evidence="2 3">
    <name type="scientific">Sphaerobolus stellatus (strain SS14)</name>
    <dbReference type="NCBI Taxonomy" id="990650"/>
    <lineage>
        <taxon>Eukaryota</taxon>
        <taxon>Fungi</taxon>
        <taxon>Dikarya</taxon>
        <taxon>Basidiomycota</taxon>
        <taxon>Agaricomycotina</taxon>
        <taxon>Agaricomycetes</taxon>
        <taxon>Phallomycetidae</taxon>
        <taxon>Geastrales</taxon>
        <taxon>Sphaerobolaceae</taxon>
        <taxon>Sphaerobolus</taxon>
    </lineage>
</organism>
<protein>
    <submittedName>
        <fullName evidence="2">Unplaced genomic scaffold SPHSTscaffold_145, whole genome shotgun sequence</fullName>
    </submittedName>
</protein>
<dbReference type="AlphaFoldDB" id="A0A0C9TRT7"/>
<gene>
    <name evidence="2" type="ORF">M422DRAFT_265211</name>
</gene>
<proteinExistence type="predicted"/>
<feature type="region of interest" description="Disordered" evidence="1">
    <location>
        <begin position="314"/>
        <end position="386"/>
    </location>
</feature>
<dbReference type="HOGENOM" id="CLU_746332_0_0_1"/>
<feature type="compositionally biased region" description="Polar residues" evidence="1">
    <location>
        <begin position="205"/>
        <end position="232"/>
    </location>
</feature>
<feature type="compositionally biased region" description="Basic residues" evidence="1">
    <location>
        <begin position="323"/>
        <end position="332"/>
    </location>
</feature>
<reference evidence="2 3" key="1">
    <citation type="submission" date="2014-06" db="EMBL/GenBank/DDBJ databases">
        <title>Evolutionary Origins and Diversification of the Mycorrhizal Mutualists.</title>
        <authorList>
            <consortium name="DOE Joint Genome Institute"/>
            <consortium name="Mycorrhizal Genomics Consortium"/>
            <person name="Kohler A."/>
            <person name="Kuo A."/>
            <person name="Nagy L.G."/>
            <person name="Floudas D."/>
            <person name="Copeland A."/>
            <person name="Barry K.W."/>
            <person name="Cichocki N."/>
            <person name="Veneault-Fourrey C."/>
            <person name="LaButti K."/>
            <person name="Lindquist E.A."/>
            <person name="Lipzen A."/>
            <person name="Lundell T."/>
            <person name="Morin E."/>
            <person name="Murat C."/>
            <person name="Riley R."/>
            <person name="Ohm R."/>
            <person name="Sun H."/>
            <person name="Tunlid A."/>
            <person name="Henrissat B."/>
            <person name="Grigoriev I.V."/>
            <person name="Hibbett D.S."/>
            <person name="Martin F."/>
        </authorList>
    </citation>
    <scope>NUCLEOTIDE SEQUENCE [LARGE SCALE GENOMIC DNA]</scope>
    <source>
        <strain evidence="2 3">SS14</strain>
    </source>
</reference>